<dbReference type="Pfam" id="PF02321">
    <property type="entry name" value="OEP"/>
    <property type="match status" value="2"/>
</dbReference>
<comment type="subcellular location">
    <subcellularLocation>
        <location evidence="2">Cell membrane</location>
        <topology evidence="2">Lipid-anchor</topology>
    </subcellularLocation>
</comment>
<name>A0A9X3X921_9BACT</name>
<proteinExistence type="inferred from homology"/>
<dbReference type="PANTHER" id="PTHR30203">
    <property type="entry name" value="OUTER MEMBRANE CATION EFFLUX PROTEIN"/>
    <property type="match status" value="1"/>
</dbReference>
<dbReference type="Proteomes" id="UP001151081">
    <property type="component" value="Unassembled WGS sequence"/>
</dbReference>
<keyword evidence="2" id="KW-0564">Palmitate</keyword>
<evidence type="ECO:0000313" key="5">
    <source>
        <dbReference type="Proteomes" id="UP001151081"/>
    </source>
</evidence>
<dbReference type="PROSITE" id="PS51257">
    <property type="entry name" value="PROKAR_LIPOPROTEIN"/>
    <property type="match status" value="1"/>
</dbReference>
<dbReference type="NCBIfam" id="TIGR01845">
    <property type="entry name" value="outer_NodT"/>
    <property type="match status" value="1"/>
</dbReference>
<dbReference type="PANTHER" id="PTHR30203:SF30">
    <property type="entry name" value="OUTER MEMBRANE PROTEIN-RELATED"/>
    <property type="match status" value="1"/>
</dbReference>
<organism evidence="4 5">
    <name type="scientific">Polyangium jinanense</name>
    <dbReference type="NCBI Taxonomy" id="2829994"/>
    <lineage>
        <taxon>Bacteria</taxon>
        <taxon>Pseudomonadati</taxon>
        <taxon>Myxococcota</taxon>
        <taxon>Polyangia</taxon>
        <taxon>Polyangiales</taxon>
        <taxon>Polyangiaceae</taxon>
        <taxon>Polyangium</taxon>
    </lineage>
</organism>
<evidence type="ECO:0000256" key="2">
    <source>
        <dbReference type="RuleBase" id="RU362097"/>
    </source>
</evidence>
<comment type="similarity">
    <text evidence="1 2">Belongs to the outer membrane factor (OMF) (TC 1.B.17) family.</text>
</comment>
<reference evidence="4 5" key="1">
    <citation type="submission" date="2021-04" db="EMBL/GenBank/DDBJ databases">
        <title>Genome analysis of Polyangium sp.</title>
        <authorList>
            <person name="Li Y."/>
            <person name="Wang J."/>
        </authorList>
    </citation>
    <scope>NUCLEOTIDE SEQUENCE [LARGE SCALE GENOMIC DNA]</scope>
    <source>
        <strain evidence="4 5">SDU14</strain>
    </source>
</reference>
<dbReference type="Gene3D" id="2.20.200.10">
    <property type="entry name" value="Outer membrane efflux proteins (OEP)"/>
    <property type="match status" value="1"/>
</dbReference>
<feature type="region of interest" description="Disordered" evidence="3">
    <location>
        <begin position="29"/>
        <end position="59"/>
    </location>
</feature>
<gene>
    <name evidence="4" type="ORF">KEG57_24095</name>
</gene>
<dbReference type="Gene3D" id="1.20.1600.10">
    <property type="entry name" value="Outer membrane efflux proteins (OEP)"/>
    <property type="match status" value="1"/>
</dbReference>
<dbReference type="AlphaFoldDB" id="A0A9X3X921"/>
<keyword evidence="2" id="KW-0449">Lipoprotein</keyword>
<dbReference type="EMBL" id="JAGTJJ010000015">
    <property type="protein sequence ID" value="MDC3983611.1"/>
    <property type="molecule type" value="Genomic_DNA"/>
</dbReference>
<keyword evidence="2" id="KW-1134">Transmembrane beta strand</keyword>
<dbReference type="InterPro" id="IPR003423">
    <property type="entry name" value="OMP_efflux"/>
</dbReference>
<keyword evidence="2" id="KW-0812">Transmembrane</keyword>
<sequence>MSRKGLSPSVATLACICFFATGCIPSLEGNEPREPSKAIPQSFGRSSNTSNASPPPARATQTVWREFFDDAELRALIETALKKNQELNIQLQEIIIARNEVSARQGDYLPKVGVGAGVGVERVGKNTSQGVSDESHGLPQNLGDFTFGLWGSWEVDVWGKLRNATKSADLRYLATIEGRNFMVTQIVAEIARSYFELVAIDSQLDVMKRNVEILGDALEIIKLEKQAARVTELAVQRFEAEVLKNKSRLYGLEQEKIQTENRINFLVGRYPQTVSRNVQKLKDPLPKVTSGLPSDLLKNRPDIRQAELELSATKLDVKVAKVEFYPSLSIDAAVGYRSFNAKHLVVTPDSIIYNLAGNLAAPLLNRQAIEAQYRSANARQLQAVFNYERTLLQAFTDVVNQLARIENLEKVYELQSQQVEALTRSSEVSTVLFQSARADYMEVLLTRRDSLDAQMELIETRKRQWLAVVNLYQALGGGWRSGS</sequence>
<keyword evidence="5" id="KW-1185">Reference proteome</keyword>
<keyword evidence="2" id="KW-0472">Membrane</keyword>
<accession>A0A9X3X921</accession>
<evidence type="ECO:0000256" key="3">
    <source>
        <dbReference type="SAM" id="MobiDB-lite"/>
    </source>
</evidence>
<evidence type="ECO:0000256" key="1">
    <source>
        <dbReference type="ARBA" id="ARBA00007613"/>
    </source>
</evidence>
<evidence type="ECO:0000313" key="4">
    <source>
        <dbReference type="EMBL" id="MDC3983611.1"/>
    </source>
</evidence>
<dbReference type="GO" id="GO:0005886">
    <property type="term" value="C:plasma membrane"/>
    <property type="evidence" value="ECO:0007669"/>
    <property type="project" value="UniProtKB-SubCell"/>
</dbReference>
<protein>
    <submittedName>
        <fullName evidence="4">Efflux transporter outer membrane subunit</fullName>
    </submittedName>
</protein>
<comment type="caution">
    <text evidence="4">The sequence shown here is derived from an EMBL/GenBank/DDBJ whole genome shotgun (WGS) entry which is preliminary data.</text>
</comment>
<dbReference type="GO" id="GO:0015562">
    <property type="term" value="F:efflux transmembrane transporter activity"/>
    <property type="evidence" value="ECO:0007669"/>
    <property type="project" value="InterPro"/>
</dbReference>
<dbReference type="InterPro" id="IPR010131">
    <property type="entry name" value="MdtP/NodT-like"/>
</dbReference>
<dbReference type="SUPFAM" id="SSF56954">
    <property type="entry name" value="Outer membrane efflux proteins (OEP)"/>
    <property type="match status" value="1"/>
</dbReference>